<name>A0A370BM86_ASPNG</name>
<evidence type="ECO:0000256" key="1">
    <source>
        <dbReference type="SAM" id="Phobius"/>
    </source>
</evidence>
<gene>
    <name evidence="2" type="ORF">M747DRAFT_142561</name>
</gene>
<feature type="transmembrane region" description="Helical" evidence="1">
    <location>
        <begin position="28"/>
        <end position="48"/>
    </location>
</feature>
<sequence length="66" mass="7236">MSQHREALSFGNVQHPACMHVSVTLSLLIFYIPCSLHWGLLFIGVYMFSEGEKGGEAKDGGGSRHT</sequence>
<dbReference type="VEuPathDB" id="FungiDB:M747DRAFT_142561"/>
<accession>A0A370BM86</accession>
<evidence type="ECO:0000313" key="3">
    <source>
        <dbReference type="Proteomes" id="UP000253845"/>
    </source>
</evidence>
<proteinExistence type="predicted"/>
<dbReference type="AlphaFoldDB" id="A0A370BM86"/>
<dbReference type="Proteomes" id="UP000253845">
    <property type="component" value="Unassembled WGS sequence"/>
</dbReference>
<dbReference type="EMBL" id="KZ851951">
    <property type="protein sequence ID" value="RDH15225.1"/>
    <property type="molecule type" value="Genomic_DNA"/>
</dbReference>
<protein>
    <submittedName>
        <fullName evidence="2">Uncharacterized protein</fullName>
    </submittedName>
</protein>
<keyword evidence="1" id="KW-0472">Membrane</keyword>
<keyword evidence="1" id="KW-0812">Transmembrane</keyword>
<organism evidence="2 3">
    <name type="scientific">Aspergillus niger ATCC 13496</name>
    <dbReference type="NCBI Taxonomy" id="1353008"/>
    <lineage>
        <taxon>Eukaryota</taxon>
        <taxon>Fungi</taxon>
        <taxon>Dikarya</taxon>
        <taxon>Ascomycota</taxon>
        <taxon>Pezizomycotina</taxon>
        <taxon>Eurotiomycetes</taxon>
        <taxon>Eurotiomycetidae</taxon>
        <taxon>Eurotiales</taxon>
        <taxon>Aspergillaceae</taxon>
        <taxon>Aspergillus</taxon>
        <taxon>Aspergillus subgen. Circumdati</taxon>
    </lineage>
</organism>
<keyword evidence="1" id="KW-1133">Transmembrane helix</keyword>
<reference evidence="2 3" key="1">
    <citation type="submission" date="2018-07" db="EMBL/GenBank/DDBJ databases">
        <title>Section-level genome sequencing of Aspergillus section Nigri to investigate inter- and intra-species variation.</title>
        <authorList>
            <consortium name="DOE Joint Genome Institute"/>
            <person name="Vesth T.C."/>
            <person name="Nybo J.L."/>
            <person name="Theobald S."/>
            <person name="Frisvad J.C."/>
            <person name="Larsen T.O."/>
            <person name="Nielsen K.F."/>
            <person name="Hoof J.B."/>
            <person name="Brandl J."/>
            <person name="Salamov A."/>
            <person name="Riley R."/>
            <person name="Gladden J.M."/>
            <person name="Phatale P."/>
            <person name="Nielsen M.T."/>
            <person name="Lyhne E.K."/>
            <person name="Kogle M.E."/>
            <person name="Strasser K."/>
            <person name="McDonnell E."/>
            <person name="Barry K."/>
            <person name="Clum A."/>
            <person name="Chen C."/>
            <person name="Nolan M."/>
            <person name="Sandor L."/>
            <person name="Kuo A."/>
            <person name="Lipzen A."/>
            <person name="Hainaut M."/>
            <person name="Drula E."/>
            <person name="Tsang A."/>
            <person name="Magnuson J.K."/>
            <person name="Henrissat B."/>
            <person name="Wiebenga A."/>
            <person name="Simmons B.A."/>
            <person name="Makela M.R."/>
            <person name="De vries R.P."/>
            <person name="Grigoriev I.V."/>
            <person name="Mortensen U.H."/>
            <person name="Baker S.E."/>
            <person name="Andersen M.R."/>
        </authorList>
    </citation>
    <scope>NUCLEOTIDE SEQUENCE [LARGE SCALE GENOMIC DNA]</scope>
    <source>
        <strain evidence="2 3">ATCC 13496</strain>
    </source>
</reference>
<evidence type="ECO:0000313" key="2">
    <source>
        <dbReference type="EMBL" id="RDH15225.1"/>
    </source>
</evidence>